<comment type="caution">
    <text evidence="1">The sequence shown here is derived from an EMBL/GenBank/DDBJ whole genome shotgun (WGS) entry which is preliminary data.</text>
</comment>
<proteinExistence type="predicted"/>
<dbReference type="AlphaFoldDB" id="A0A4V1KIY3"/>
<protein>
    <submittedName>
        <fullName evidence="1">Uncharacterized protein</fullName>
    </submittedName>
</protein>
<name>A0A4V1KIY3_9SPHI</name>
<dbReference type="Proteomes" id="UP000290848">
    <property type="component" value="Unassembled WGS sequence"/>
</dbReference>
<evidence type="ECO:0000313" key="2">
    <source>
        <dbReference type="Proteomes" id="UP000290848"/>
    </source>
</evidence>
<reference evidence="1 2" key="1">
    <citation type="submission" date="2018-12" db="EMBL/GenBank/DDBJ databases">
        <title>The Draft Genome Sequence of the Soil Bacterium Pedobacter tournemirensis R1.</title>
        <authorList>
            <person name="He J."/>
        </authorList>
    </citation>
    <scope>NUCLEOTIDE SEQUENCE [LARGE SCALE GENOMIC DNA]</scope>
    <source>
        <strain evidence="1 2">R1</strain>
    </source>
</reference>
<evidence type="ECO:0000313" key="1">
    <source>
        <dbReference type="EMBL" id="RXF72292.1"/>
    </source>
</evidence>
<gene>
    <name evidence="1" type="ORF">EKH83_00770</name>
</gene>
<accession>A0A4V1KIY3</accession>
<dbReference type="EMBL" id="RXOC01000001">
    <property type="protein sequence ID" value="RXF72292.1"/>
    <property type="molecule type" value="Genomic_DNA"/>
</dbReference>
<sequence length="86" mass="9620">MSKQENEFKKQVEILQSTFDKAKEHDPEFRPGVIILLSAEEAKPEKADDSGSLKGASSNLSFGKPRWCAKGNHPYYGTYPCPVHHS</sequence>
<dbReference type="RefSeq" id="WP_128767477.1">
    <property type="nucleotide sequence ID" value="NZ_RXOC01000001.1"/>
</dbReference>
<organism evidence="1 2">
    <name type="scientific">Arcticibacter tournemirensis</name>
    <dbReference type="NCBI Taxonomy" id="699437"/>
    <lineage>
        <taxon>Bacteria</taxon>
        <taxon>Pseudomonadati</taxon>
        <taxon>Bacteroidota</taxon>
        <taxon>Sphingobacteriia</taxon>
        <taxon>Sphingobacteriales</taxon>
        <taxon>Sphingobacteriaceae</taxon>
        <taxon>Arcticibacter</taxon>
    </lineage>
</organism>